<dbReference type="Pfam" id="PF08297">
    <property type="entry name" value="U3_snoRNA_assoc"/>
    <property type="match status" value="1"/>
</dbReference>
<comment type="caution">
    <text evidence="2">The sequence shown here is derived from an EMBL/GenBank/DDBJ whole genome shotgun (WGS) entry which is preliminary data.</text>
</comment>
<sequence>MAPKRTPRNATKQQPKKVVIELSSDGESDVSHNEAPQKETVQPLLETQDLQEEAEQPLGKESEKTSSTSAKLAVRVKDTGSVKHKHVSIEIPLPSSSMRTRNGEIPDSEDDVFKTPLERQKHITFDDSDNDEQAANQKRKRQDRDAFFKQQAKEKKSTQKLARAESEDEADAPAREQEPLFPEKRKKEIPKLLSLEFLESDDEDEDAQNESAADGKAKKRRVAATGQNWIADTKPARDQRVGSTVFRIVENRGDGNLAPKVKQQSVNMKQILLRRNRTPQVKRGFFVKQR</sequence>
<proteinExistence type="predicted"/>
<reference evidence="2" key="1">
    <citation type="submission" date="2023-06" db="EMBL/GenBank/DDBJ databases">
        <title>Genome-scale phylogeny and comparative genomics of the fungal order Sordariales.</title>
        <authorList>
            <consortium name="Lawrence Berkeley National Laboratory"/>
            <person name="Hensen N."/>
            <person name="Bonometti L."/>
            <person name="Westerberg I."/>
            <person name="Brannstrom I.O."/>
            <person name="Guillou S."/>
            <person name="Cros-Aarteil S."/>
            <person name="Calhoun S."/>
            <person name="Haridas S."/>
            <person name="Kuo A."/>
            <person name="Mondo S."/>
            <person name="Pangilinan J."/>
            <person name="Riley R."/>
            <person name="Labutti K."/>
            <person name="Andreopoulos B."/>
            <person name="Lipzen A."/>
            <person name="Chen C."/>
            <person name="Yanf M."/>
            <person name="Daum C."/>
            <person name="Ng V."/>
            <person name="Clum A."/>
            <person name="Steindorff A."/>
            <person name="Ohm R."/>
            <person name="Martin F."/>
            <person name="Silar P."/>
            <person name="Natvig D."/>
            <person name="Lalanne C."/>
            <person name="Gautier V."/>
            <person name="Ament-Velasquez S.L."/>
            <person name="Kruys A."/>
            <person name="Hutchinson M.I."/>
            <person name="Powell A.J."/>
            <person name="Barry K."/>
            <person name="Miller A.N."/>
            <person name="Grigoriev I.V."/>
            <person name="Debuchy R."/>
            <person name="Gladieux P."/>
            <person name="Thoren M.H."/>
            <person name="Johannesson H."/>
        </authorList>
    </citation>
    <scope>NUCLEOTIDE SEQUENCE</scope>
    <source>
        <strain evidence="2">SMH4607-1</strain>
    </source>
</reference>
<evidence type="ECO:0000256" key="1">
    <source>
        <dbReference type="SAM" id="MobiDB-lite"/>
    </source>
</evidence>
<feature type="compositionally biased region" description="Acidic residues" evidence="1">
    <location>
        <begin position="198"/>
        <end position="208"/>
    </location>
</feature>
<feature type="region of interest" description="Disordered" evidence="1">
    <location>
        <begin position="1"/>
        <end position="237"/>
    </location>
</feature>
<evidence type="ECO:0000313" key="3">
    <source>
        <dbReference type="Proteomes" id="UP001172102"/>
    </source>
</evidence>
<dbReference type="AlphaFoldDB" id="A0AA40A954"/>
<dbReference type="Proteomes" id="UP001172102">
    <property type="component" value="Unassembled WGS sequence"/>
</dbReference>
<gene>
    <name evidence="2" type="ORF">B0H67DRAFT_492178</name>
</gene>
<organism evidence="2 3">
    <name type="scientific">Lasiosphaeris hirsuta</name>
    <dbReference type="NCBI Taxonomy" id="260670"/>
    <lineage>
        <taxon>Eukaryota</taxon>
        <taxon>Fungi</taxon>
        <taxon>Dikarya</taxon>
        <taxon>Ascomycota</taxon>
        <taxon>Pezizomycotina</taxon>
        <taxon>Sordariomycetes</taxon>
        <taxon>Sordariomycetidae</taxon>
        <taxon>Sordariales</taxon>
        <taxon>Lasiosphaeriaceae</taxon>
        <taxon>Lasiosphaeris</taxon>
    </lineage>
</organism>
<feature type="compositionally biased region" description="Basic and acidic residues" evidence="1">
    <location>
        <begin position="172"/>
        <end position="190"/>
    </location>
</feature>
<keyword evidence="3" id="KW-1185">Reference proteome</keyword>
<protein>
    <submittedName>
        <fullName evidence="2">Uncharacterized protein</fullName>
    </submittedName>
</protein>
<dbReference type="GO" id="GO:0006364">
    <property type="term" value="P:rRNA processing"/>
    <property type="evidence" value="ECO:0007669"/>
    <property type="project" value="InterPro"/>
</dbReference>
<dbReference type="InterPro" id="IPR013268">
    <property type="entry name" value="UTP16"/>
</dbReference>
<evidence type="ECO:0000313" key="2">
    <source>
        <dbReference type="EMBL" id="KAK0711494.1"/>
    </source>
</evidence>
<dbReference type="GO" id="GO:0030515">
    <property type="term" value="F:snoRNA binding"/>
    <property type="evidence" value="ECO:0007669"/>
    <property type="project" value="InterPro"/>
</dbReference>
<accession>A0AA40A954</accession>
<feature type="compositionally biased region" description="Basic and acidic residues" evidence="1">
    <location>
        <begin position="111"/>
        <end position="125"/>
    </location>
</feature>
<dbReference type="EMBL" id="JAUKUA010000005">
    <property type="protein sequence ID" value="KAK0711494.1"/>
    <property type="molecule type" value="Genomic_DNA"/>
</dbReference>
<name>A0AA40A954_9PEZI</name>
<feature type="compositionally biased region" description="Basic and acidic residues" evidence="1">
    <location>
        <begin position="142"/>
        <end position="165"/>
    </location>
</feature>